<organism evidence="1 2">
    <name type="scientific">Lentilactobacillus diolivorans DSM 14421</name>
    <dbReference type="NCBI Taxonomy" id="1423739"/>
    <lineage>
        <taxon>Bacteria</taxon>
        <taxon>Bacillati</taxon>
        <taxon>Bacillota</taxon>
        <taxon>Bacilli</taxon>
        <taxon>Lactobacillales</taxon>
        <taxon>Lactobacillaceae</taxon>
        <taxon>Lentilactobacillus</taxon>
    </lineage>
</organism>
<dbReference type="InterPro" id="IPR026906">
    <property type="entry name" value="LRR_5"/>
</dbReference>
<dbReference type="PATRIC" id="fig|1423739.3.peg.2670"/>
<accession>A0A0R1SJG6</accession>
<gene>
    <name evidence="1" type="ORF">FC85_GL002571</name>
</gene>
<dbReference type="InterPro" id="IPR032675">
    <property type="entry name" value="LRR_dom_sf"/>
</dbReference>
<dbReference type="Pfam" id="PF13306">
    <property type="entry name" value="LRR_5"/>
    <property type="match status" value="1"/>
</dbReference>
<dbReference type="EMBL" id="AZEY01000029">
    <property type="protein sequence ID" value="KRL67716.1"/>
    <property type="molecule type" value="Genomic_DNA"/>
</dbReference>
<reference evidence="1 2" key="1">
    <citation type="journal article" date="2015" name="Genome Announc.">
        <title>Expanding the biotechnology potential of lactobacilli through comparative genomics of 213 strains and associated genera.</title>
        <authorList>
            <person name="Sun Z."/>
            <person name="Harris H.M."/>
            <person name="McCann A."/>
            <person name="Guo C."/>
            <person name="Argimon S."/>
            <person name="Zhang W."/>
            <person name="Yang X."/>
            <person name="Jeffery I.B."/>
            <person name="Cooney J.C."/>
            <person name="Kagawa T.F."/>
            <person name="Liu W."/>
            <person name="Song Y."/>
            <person name="Salvetti E."/>
            <person name="Wrobel A."/>
            <person name="Rasinkangas P."/>
            <person name="Parkhill J."/>
            <person name="Rea M.C."/>
            <person name="O'Sullivan O."/>
            <person name="Ritari J."/>
            <person name="Douillard F.P."/>
            <person name="Paul Ross R."/>
            <person name="Yang R."/>
            <person name="Briner A.E."/>
            <person name="Felis G.E."/>
            <person name="de Vos W.M."/>
            <person name="Barrangou R."/>
            <person name="Klaenhammer T.R."/>
            <person name="Caufield P.W."/>
            <person name="Cui Y."/>
            <person name="Zhang H."/>
            <person name="O'Toole P.W."/>
        </authorList>
    </citation>
    <scope>NUCLEOTIDE SEQUENCE [LARGE SCALE GENOMIC DNA]</scope>
    <source>
        <strain evidence="1 2">DSM 14421</strain>
    </source>
</reference>
<dbReference type="RefSeq" id="WP_057864170.1">
    <property type="nucleotide sequence ID" value="NZ_AZEY01000029.1"/>
</dbReference>
<dbReference type="Proteomes" id="UP000052013">
    <property type="component" value="Unassembled WGS sequence"/>
</dbReference>
<name>A0A0R1SJG6_9LACO</name>
<evidence type="ECO:0008006" key="3">
    <source>
        <dbReference type="Google" id="ProtNLM"/>
    </source>
</evidence>
<dbReference type="Gene3D" id="3.80.10.10">
    <property type="entry name" value="Ribonuclease Inhibitor"/>
    <property type="match status" value="1"/>
</dbReference>
<sequence length="227" mass="25805">MEQFVPRFQYKNLSNHRLKLTNVDDFYGNSLEVHTPKGLHLAEIGDFALTGLGFQSVNLPDTVTTIGEAAFARNNLAAFRSPKKLVRIDNRAFWYNHLRSIEFPQDVKIAGNSFDYQEIWYSDFKTPHQLQSFKPTEMITIYVAGRQLTADDVRAELDPTMVDFEKIEAGQRGVPSFEIVDGGRLIKPIAGVDINDGGFLKIGGYFNLKVLPLNFTIRHIYLNFEAE</sequence>
<dbReference type="AlphaFoldDB" id="A0A0R1SJG6"/>
<protein>
    <recommendedName>
        <fullName evidence="3">Leucine-rich repeat domain-containing protein</fullName>
    </recommendedName>
</protein>
<proteinExistence type="predicted"/>
<evidence type="ECO:0000313" key="2">
    <source>
        <dbReference type="Proteomes" id="UP000052013"/>
    </source>
</evidence>
<evidence type="ECO:0000313" key="1">
    <source>
        <dbReference type="EMBL" id="KRL67716.1"/>
    </source>
</evidence>
<comment type="caution">
    <text evidence="1">The sequence shown here is derived from an EMBL/GenBank/DDBJ whole genome shotgun (WGS) entry which is preliminary data.</text>
</comment>